<proteinExistence type="predicted"/>
<dbReference type="AlphaFoldDB" id="A0A0A9QSI2"/>
<sequence length="75" mass="8878">MPAYFILRNFADSGVIHSTDHAVNLRILQGQQPTTHKQKRKNMKTLYMMRKRACKAWPRSRPAGSIPSWERKHFR</sequence>
<reference evidence="1" key="2">
    <citation type="journal article" date="2015" name="Data Brief">
        <title>Shoot transcriptome of the giant reed, Arundo donax.</title>
        <authorList>
            <person name="Barrero R.A."/>
            <person name="Guerrero F.D."/>
            <person name="Moolhuijzen P."/>
            <person name="Goolsby J.A."/>
            <person name="Tidwell J."/>
            <person name="Bellgard S.E."/>
            <person name="Bellgard M.I."/>
        </authorList>
    </citation>
    <scope>NUCLEOTIDE SEQUENCE</scope>
    <source>
        <tissue evidence="1">Shoot tissue taken approximately 20 cm above the soil surface</tissue>
    </source>
</reference>
<accession>A0A0A9QSI2</accession>
<organism evidence="1">
    <name type="scientific">Arundo donax</name>
    <name type="common">Giant reed</name>
    <name type="synonym">Donax arundinaceus</name>
    <dbReference type="NCBI Taxonomy" id="35708"/>
    <lineage>
        <taxon>Eukaryota</taxon>
        <taxon>Viridiplantae</taxon>
        <taxon>Streptophyta</taxon>
        <taxon>Embryophyta</taxon>
        <taxon>Tracheophyta</taxon>
        <taxon>Spermatophyta</taxon>
        <taxon>Magnoliopsida</taxon>
        <taxon>Liliopsida</taxon>
        <taxon>Poales</taxon>
        <taxon>Poaceae</taxon>
        <taxon>PACMAD clade</taxon>
        <taxon>Arundinoideae</taxon>
        <taxon>Arundineae</taxon>
        <taxon>Arundo</taxon>
    </lineage>
</organism>
<name>A0A0A9QSI2_ARUDO</name>
<reference evidence="1" key="1">
    <citation type="submission" date="2014-09" db="EMBL/GenBank/DDBJ databases">
        <authorList>
            <person name="Magalhaes I.L.F."/>
            <person name="Oliveira U."/>
            <person name="Santos F.R."/>
            <person name="Vidigal T.H.D.A."/>
            <person name="Brescovit A.D."/>
            <person name="Santos A.J."/>
        </authorList>
    </citation>
    <scope>NUCLEOTIDE SEQUENCE</scope>
    <source>
        <tissue evidence="1">Shoot tissue taken approximately 20 cm above the soil surface</tissue>
    </source>
</reference>
<protein>
    <submittedName>
        <fullName evidence="1">Uncharacterized protein</fullName>
    </submittedName>
</protein>
<evidence type="ECO:0000313" key="1">
    <source>
        <dbReference type="EMBL" id="JAD88291.1"/>
    </source>
</evidence>
<dbReference type="EMBL" id="GBRH01209604">
    <property type="protein sequence ID" value="JAD88291.1"/>
    <property type="molecule type" value="Transcribed_RNA"/>
</dbReference>